<sequence>MTNLTDRIFTDETAARAHFARHCGTVDLAKGPEGKGHRSDLCVCRACCEHFTVTVRRVMESSHVLQHK</sequence>
<dbReference type="EMBL" id="CP046052">
    <property type="protein sequence ID" value="QGM45847.1"/>
    <property type="molecule type" value="Genomic_DNA"/>
</dbReference>
<dbReference type="OrthoDB" id="271821at2"/>
<dbReference type="KEGG" id="mhey:H2LOC_009110"/>
<dbReference type="Proteomes" id="UP000309061">
    <property type="component" value="Chromosome"/>
</dbReference>
<organism evidence="1 2">
    <name type="scientific">Methylocystis heyeri</name>
    <dbReference type="NCBI Taxonomy" id="391905"/>
    <lineage>
        <taxon>Bacteria</taxon>
        <taxon>Pseudomonadati</taxon>
        <taxon>Pseudomonadota</taxon>
        <taxon>Alphaproteobacteria</taxon>
        <taxon>Hyphomicrobiales</taxon>
        <taxon>Methylocystaceae</taxon>
        <taxon>Methylocystis</taxon>
    </lineage>
</organism>
<keyword evidence="2" id="KW-1185">Reference proteome</keyword>
<reference evidence="1 2" key="1">
    <citation type="submission" date="2019-11" db="EMBL/GenBank/DDBJ databases">
        <title>The genome sequence of Methylocystis heyeri.</title>
        <authorList>
            <person name="Oshkin I.Y."/>
            <person name="Miroshnikov K."/>
            <person name="Dedysh S.N."/>
        </authorList>
    </citation>
    <scope>NUCLEOTIDE SEQUENCE [LARGE SCALE GENOMIC DNA]</scope>
    <source>
        <strain evidence="1 2">H2</strain>
    </source>
</reference>
<dbReference type="RefSeq" id="WP_136496117.1">
    <property type="nucleotide sequence ID" value="NZ_CP046052.1"/>
</dbReference>
<protein>
    <submittedName>
        <fullName evidence="1">Uncharacterized protein</fullName>
    </submittedName>
</protein>
<accession>A0A6B8KDU0</accession>
<evidence type="ECO:0000313" key="1">
    <source>
        <dbReference type="EMBL" id="QGM45847.1"/>
    </source>
</evidence>
<evidence type="ECO:0000313" key="2">
    <source>
        <dbReference type="Proteomes" id="UP000309061"/>
    </source>
</evidence>
<proteinExistence type="predicted"/>
<dbReference type="AlphaFoldDB" id="A0A6B8KDU0"/>
<gene>
    <name evidence="1" type="ORF">H2LOC_009110</name>
</gene>
<name>A0A6B8KDU0_9HYPH</name>